<reference evidence="3 4" key="1">
    <citation type="journal article" date="2014" name="BMC Genomics">
        <title>Genome sequencing of four Aureobasidium pullulans varieties: biotechnological potential, stress tolerance, and description of new species.</title>
        <authorList>
            <person name="Gostin Ar C."/>
            <person name="Ohm R.A."/>
            <person name="Kogej T."/>
            <person name="Sonjak S."/>
            <person name="Turk M."/>
            <person name="Zajc J."/>
            <person name="Zalar P."/>
            <person name="Grube M."/>
            <person name="Sun H."/>
            <person name="Han J."/>
            <person name="Sharma A."/>
            <person name="Chiniquy J."/>
            <person name="Ngan C.Y."/>
            <person name="Lipzen A."/>
            <person name="Barry K."/>
            <person name="Grigoriev I.V."/>
            <person name="Gunde-Cimerman N."/>
        </authorList>
    </citation>
    <scope>NUCLEOTIDE SEQUENCE [LARGE SCALE GENOMIC DNA]</scope>
    <source>
        <strain evidence="3 4">CBS 110374</strain>
    </source>
</reference>
<feature type="domain" description="CBF1-interacting co-repressor CIR N-terminal" evidence="2">
    <location>
        <begin position="10"/>
        <end position="46"/>
    </location>
</feature>
<gene>
    <name evidence="3" type="ORF">M437DRAFT_79266</name>
</gene>
<dbReference type="PANTHER" id="PTHR22093:SF0">
    <property type="entry name" value="LEUKOCYTE RECEPTOR CLUSTER MEMBER 1"/>
    <property type="match status" value="1"/>
</dbReference>
<keyword evidence="4" id="KW-1185">Reference proteome</keyword>
<dbReference type="SMART" id="SM01083">
    <property type="entry name" value="Cir_N"/>
    <property type="match status" value="1"/>
</dbReference>
<dbReference type="InterPro" id="IPR039875">
    <property type="entry name" value="LENG1-like"/>
</dbReference>
<dbReference type="InterPro" id="IPR019339">
    <property type="entry name" value="CIR_N_dom"/>
</dbReference>
<feature type="compositionally biased region" description="Basic and acidic residues" evidence="1">
    <location>
        <begin position="215"/>
        <end position="224"/>
    </location>
</feature>
<evidence type="ECO:0000259" key="2">
    <source>
        <dbReference type="SMART" id="SM01083"/>
    </source>
</evidence>
<evidence type="ECO:0000313" key="3">
    <source>
        <dbReference type="EMBL" id="KEQ58166.1"/>
    </source>
</evidence>
<dbReference type="HOGENOM" id="CLU_047019_1_1_1"/>
<evidence type="ECO:0000313" key="4">
    <source>
        <dbReference type="Proteomes" id="UP000030672"/>
    </source>
</evidence>
<feature type="compositionally biased region" description="Basic residues" evidence="1">
    <location>
        <begin position="271"/>
        <end position="284"/>
    </location>
</feature>
<organism evidence="3 4">
    <name type="scientific">Aureobasidium melanogenum (strain CBS 110374)</name>
    <name type="common">Aureobasidium pullulans var. melanogenum</name>
    <dbReference type="NCBI Taxonomy" id="1043003"/>
    <lineage>
        <taxon>Eukaryota</taxon>
        <taxon>Fungi</taxon>
        <taxon>Dikarya</taxon>
        <taxon>Ascomycota</taxon>
        <taxon>Pezizomycotina</taxon>
        <taxon>Dothideomycetes</taxon>
        <taxon>Dothideomycetidae</taxon>
        <taxon>Dothideales</taxon>
        <taxon>Saccotheciaceae</taxon>
        <taxon>Aureobasidium</taxon>
    </lineage>
</organism>
<name>A0A074W6K3_AURM1</name>
<evidence type="ECO:0000256" key="1">
    <source>
        <dbReference type="SAM" id="MobiDB-lite"/>
    </source>
</evidence>
<feature type="region of interest" description="Disordered" evidence="1">
    <location>
        <begin position="26"/>
        <end position="99"/>
    </location>
</feature>
<feature type="region of interest" description="Disordered" evidence="1">
    <location>
        <begin position="191"/>
        <end position="355"/>
    </location>
</feature>
<feature type="compositionally biased region" description="Basic and acidic residues" evidence="1">
    <location>
        <begin position="245"/>
        <end position="270"/>
    </location>
</feature>
<dbReference type="RefSeq" id="XP_040875189.1">
    <property type="nucleotide sequence ID" value="XM_041027142.1"/>
</dbReference>
<feature type="compositionally biased region" description="Basic and acidic residues" evidence="1">
    <location>
        <begin position="325"/>
        <end position="340"/>
    </location>
</feature>
<sequence length="355" mass="41603">MVLHLLGKKSWNVYNKDNIDRVRRDEAAAQAREEEAERRMDQEDAARRIAILRNEVPPPLTAPSPPPGESAAARPSRYVDDGRDRKRRRLRGEDDTDRDMRLAREEAAIGEAARESFSQNQGRRREDDVALTDHAGHIQLFTPPNERTLLAISRNAEAEAEKANKAREYEDQYTMRFSNASEYKQSASSAPWYASSSNQGSMVQEPSKDVWGNEDPGRRGREQTRLTSNDPMAFMQKAQTQLKQAETDREKWKMQKERELIELDQAEKEERRRRRERRHRRGHRERSQSMGSLDGFSLDDHNRKEGRGSPRNKRNLNRRHRSRSRDRVNRHGSSQRESRQSHHRRSRSPIRRRIV</sequence>
<dbReference type="PANTHER" id="PTHR22093">
    <property type="entry name" value="LEUKOCYTE RECEPTOR CLUSTER LRC MEMBER 1"/>
    <property type="match status" value="1"/>
</dbReference>
<dbReference type="STRING" id="1043003.A0A074W6K3"/>
<feature type="compositionally biased region" description="Basic and acidic residues" evidence="1">
    <location>
        <begin position="26"/>
        <end position="47"/>
    </location>
</feature>
<dbReference type="EMBL" id="KL584859">
    <property type="protein sequence ID" value="KEQ58166.1"/>
    <property type="molecule type" value="Genomic_DNA"/>
</dbReference>
<protein>
    <recommendedName>
        <fullName evidence="2">CBF1-interacting co-repressor CIR N-terminal domain-containing protein</fullName>
    </recommendedName>
</protein>
<feature type="compositionally biased region" description="Basic residues" evidence="1">
    <location>
        <begin position="341"/>
        <end position="355"/>
    </location>
</feature>
<accession>A0A074W6K3</accession>
<dbReference type="GeneID" id="63920515"/>
<dbReference type="Proteomes" id="UP000030672">
    <property type="component" value="Unassembled WGS sequence"/>
</dbReference>
<dbReference type="AlphaFoldDB" id="A0A074W6K3"/>
<proteinExistence type="predicted"/>
<feature type="compositionally biased region" description="Basic residues" evidence="1">
    <location>
        <begin position="310"/>
        <end position="324"/>
    </location>
</feature>
<feature type="compositionally biased region" description="Pro residues" evidence="1">
    <location>
        <begin position="56"/>
        <end position="68"/>
    </location>
</feature>
<feature type="compositionally biased region" description="Basic and acidic residues" evidence="1">
    <location>
        <begin position="298"/>
        <end position="308"/>
    </location>
</feature>